<proteinExistence type="predicted"/>
<sequence>MDDLLAKAGNQAVTFAIRSGISIVSGYAIRSLTRFLDKLPEDEKESLEKIKRRLNTKIKVVTPAIDLIQLIAARGNTSLDSTAALTRALRRDINEFDDRVEQASQRMQQGKSTDEKRKAARSVEQYMLGLLSRIEDSIPLISLALTTSGANLQASLPDTVSPSRLLQASAFLLAADSAFDSRPFERHQVGPTFTLRLYTVFYGTARNPHTTSAGDITWKEEYPKCYIEIFRVPIEHEDGTREGHKRQHKLAHQRTYSYELVLTEDLDDGRYHEEFDSEDPPKPDANGAIKGRSRTIPLSIITRLFFSASGRLLEIDDAISPVLVVKLNKAFLQQSPYAMIDDDWDNDEDEVGPAGPPGDFAENRTWAARVDSPANIEWLAFELWTDEADSDMDDDIDEDENDDIDEAAENLEPALNRTKPRPSVLSESTLAAALSRLTLSSADIEALVASRRRQSTVPTSTSSSSSEGHQAGPQRSAQSINSLSLLEYIIRLAALQTNDQASALNISDERIALYLRDENRTTTREATRDVSDPIGPAPSPVLASRFMDSGSRQRRSRTSTPISTPGGAEGGRVATGNSGTGGDSGLRRSTRIHDRSSPVEHPASAASATAAGGGGGGGAAFSRKNPVLQNLVSGPGVSASAPSTTAHHGPIRNDATTPKTPRAGISRHKQQQTANASGVATANDSVSLTPWEVDRLQALENNNDLQSPLEGKQARSRRGGRI</sequence>
<name>A0ACC3TB96_LIPKO</name>
<gene>
    <name evidence="1" type="ORF">V1525DRAFT_385349</name>
</gene>
<protein>
    <submittedName>
        <fullName evidence="1">RanGTP-binding protein-domain-containing protein</fullName>
    </submittedName>
</protein>
<evidence type="ECO:0000313" key="1">
    <source>
        <dbReference type="EMBL" id="KAK9240689.1"/>
    </source>
</evidence>
<accession>A0ACC3TB96</accession>
<dbReference type="EMBL" id="MU971338">
    <property type="protein sequence ID" value="KAK9240689.1"/>
    <property type="molecule type" value="Genomic_DNA"/>
</dbReference>
<organism evidence="1 2">
    <name type="scientific">Lipomyces kononenkoae</name>
    <name type="common">Yeast</name>
    <dbReference type="NCBI Taxonomy" id="34357"/>
    <lineage>
        <taxon>Eukaryota</taxon>
        <taxon>Fungi</taxon>
        <taxon>Dikarya</taxon>
        <taxon>Ascomycota</taxon>
        <taxon>Saccharomycotina</taxon>
        <taxon>Lipomycetes</taxon>
        <taxon>Lipomycetales</taxon>
        <taxon>Lipomycetaceae</taxon>
        <taxon>Lipomyces</taxon>
    </lineage>
</organism>
<comment type="caution">
    <text evidence="1">The sequence shown here is derived from an EMBL/GenBank/DDBJ whole genome shotgun (WGS) entry which is preliminary data.</text>
</comment>
<reference evidence="2" key="1">
    <citation type="journal article" date="2024" name="Front. Bioeng. Biotechnol.">
        <title>Genome-scale model development and genomic sequencing of the oleaginous clade Lipomyces.</title>
        <authorList>
            <person name="Czajka J.J."/>
            <person name="Han Y."/>
            <person name="Kim J."/>
            <person name="Mondo S.J."/>
            <person name="Hofstad B.A."/>
            <person name="Robles A."/>
            <person name="Haridas S."/>
            <person name="Riley R."/>
            <person name="LaButti K."/>
            <person name="Pangilinan J."/>
            <person name="Andreopoulos W."/>
            <person name="Lipzen A."/>
            <person name="Yan J."/>
            <person name="Wang M."/>
            <person name="Ng V."/>
            <person name="Grigoriev I.V."/>
            <person name="Spatafora J.W."/>
            <person name="Magnuson J.K."/>
            <person name="Baker S.E."/>
            <person name="Pomraning K.R."/>
        </authorList>
    </citation>
    <scope>NUCLEOTIDE SEQUENCE [LARGE SCALE GENOMIC DNA]</scope>
    <source>
        <strain evidence="2">CBS 7786</strain>
    </source>
</reference>
<dbReference type="Proteomes" id="UP001433508">
    <property type="component" value="Unassembled WGS sequence"/>
</dbReference>
<keyword evidence="2" id="KW-1185">Reference proteome</keyword>
<evidence type="ECO:0000313" key="2">
    <source>
        <dbReference type="Proteomes" id="UP001433508"/>
    </source>
</evidence>